<keyword evidence="1" id="KW-0238">DNA-binding</keyword>
<evidence type="ECO:0000313" key="4">
    <source>
        <dbReference type="EMBL" id="KAE9266438.1"/>
    </source>
</evidence>
<dbReference type="EMBL" id="QXFT01007390">
    <property type="protein sequence ID" value="KAE9266438.1"/>
    <property type="molecule type" value="Genomic_DNA"/>
</dbReference>
<comment type="caution">
    <text evidence="4">The sequence shown here is derived from an EMBL/GenBank/DDBJ whole genome shotgun (WGS) entry which is preliminary data.</text>
</comment>
<proteinExistence type="predicted"/>
<sequence>MGKWMAIDNKRELIRTIMKEAYGQGKRRKPLKVKAPALERRLEGWIEKAEQRGMCLNRKVITRKAKKLRFEVGGPALDVGLSVGWMSAFLNRHELRSRPRHGEAGSAKPDVVRQGRHARHEVTDLYDPQDIYNMDETGLNYKAAPTRSICTSKMPGVKKDKTRITLALTTNADGSDSLPVLFIGRAVKPRCFGKKTAEQHGFLYRKTNKAWMNSKVYQEWLLNLDREMRAAQRHILLLVDNVSSHAHGDLVLTNVQVESLPPNTTTHLQPLDAGIIASFKARFKSLQIDQAIDRFDAGEDVDGRTVYKVDQLQAMQWSQELWKTTPPSTIAHCWQKTGLAVLLRGIAEPDAEDDVVQTEDCDEDVVDVMLRVASIQL</sequence>
<keyword evidence="5" id="KW-1185">Reference proteome</keyword>
<accession>A0A6A4B3I5</accession>
<dbReference type="PANTHER" id="PTHR19303">
    <property type="entry name" value="TRANSPOSON"/>
    <property type="match status" value="1"/>
</dbReference>
<dbReference type="SUPFAM" id="SSF46689">
    <property type="entry name" value="Homeodomain-like"/>
    <property type="match status" value="1"/>
</dbReference>
<dbReference type="GO" id="GO:0005634">
    <property type="term" value="C:nucleus"/>
    <property type="evidence" value="ECO:0007669"/>
    <property type="project" value="TreeGrafter"/>
</dbReference>
<dbReference type="SMART" id="SM00674">
    <property type="entry name" value="CENPB"/>
    <property type="match status" value="1"/>
</dbReference>
<organism evidence="4 5">
    <name type="scientific">Phytophthora rubi</name>
    <dbReference type="NCBI Taxonomy" id="129364"/>
    <lineage>
        <taxon>Eukaryota</taxon>
        <taxon>Sar</taxon>
        <taxon>Stramenopiles</taxon>
        <taxon>Oomycota</taxon>
        <taxon>Peronosporomycetes</taxon>
        <taxon>Peronosporales</taxon>
        <taxon>Peronosporaceae</taxon>
        <taxon>Phytophthora</taxon>
    </lineage>
</organism>
<dbReference type="AlphaFoldDB" id="A0A6A4B3I5"/>
<dbReference type="InterPro" id="IPR009057">
    <property type="entry name" value="Homeodomain-like_sf"/>
</dbReference>
<feature type="domain" description="HTH CENPB-type" evidence="3">
    <location>
        <begin position="26"/>
        <end position="99"/>
    </location>
</feature>
<name>A0A6A4B3I5_9STRA</name>
<reference evidence="4 5" key="1">
    <citation type="submission" date="2018-08" db="EMBL/GenBank/DDBJ databases">
        <title>Genomic investigation of the strawberry pathogen Phytophthora fragariae indicates pathogenicity is determined by transcriptional variation in three key races.</title>
        <authorList>
            <person name="Adams T.M."/>
            <person name="Armitage A.D."/>
            <person name="Sobczyk M.K."/>
            <person name="Bates H.J."/>
            <person name="Dunwell J.M."/>
            <person name="Nellist C.F."/>
            <person name="Harrison R.J."/>
        </authorList>
    </citation>
    <scope>NUCLEOTIDE SEQUENCE [LARGE SCALE GENOMIC DNA]</scope>
    <source>
        <strain evidence="4 5">SCRP333</strain>
    </source>
</reference>
<dbReference type="InterPro" id="IPR004875">
    <property type="entry name" value="DDE_SF_endonuclease_dom"/>
</dbReference>
<dbReference type="Gene3D" id="1.10.10.60">
    <property type="entry name" value="Homeodomain-like"/>
    <property type="match status" value="1"/>
</dbReference>
<dbReference type="GO" id="GO:0003677">
    <property type="term" value="F:DNA binding"/>
    <property type="evidence" value="ECO:0007669"/>
    <property type="project" value="UniProtKB-KW"/>
</dbReference>
<evidence type="ECO:0000256" key="1">
    <source>
        <dbReference type="ARBA" id="ARBA00023125"/>
    </source>
</evidence>
<feature type="region of interest" description="Disordered" evidence="2">
    <location>
        <begin position="97"/>
        <end position="116"/>
    </location>
</feature>
<dbReference type="InterPro" id="IPR050863">
    <property type="entry name" value="CenT-Element_Derived"/>
</dbReference>
<protein>
    <recommendedName>
        <fullName evidence="3">HTH CENPB-type domain-containing protein</fullName>
    </recommendedName>
</protein>
<dbReference type="PANTHER" id="PTHR19303:SF73">
    <property type="entry name" value="PROTEIN PDC2"/>
    <property type="match status" value="1"/>
</dbReference>
<dbReference type="InterPro" id="IPR006600">
    <property type="entry name" value="HTH_CenpB_DNA-bd_dom"/>
</dbReference>
<dbReference type="Proteomes" id="UP000434957">
    <property type="component" value="Unassembled WGS sequence"/>
</dbReference>
<dbReference type="Pfam" id="PF03221">
    <property type="entry name" value="HTH_Tnp_Tc5"/>
    <property type="match status" value="1"/>
</dbReference>
<evidence type="ECO:0000259" key="3">
    <source>
        <dbReference type="PROSITE" id="PS51253"/>
    </source>
</evidence>
<gene>
    <name evidence="4" type="ORF">PR003_g32127</name>
</gene>
<evidence type="ECO:0000313" key="5">
    <source>
        <dbReference type="Proteomes" id="UP000434957"/>
    </source>
</evidence>
<evidence type="ECO:0000256" key="2">
    <source>
        <dbReference type="SAM" id="MobiDB-lite"/>
    </source>
</evidence>
<dbReference type="PROSITE" id="PS51253">
    <property type="entry name" value="HTH_CENPB"/>
    <property type="match status" value="1"/>
</dbReference>
<dbReference type="Pfam" id="PF03184">
    <property type="entry name" value="DDE_1"/>
    <property type="match status" value="1"/>
</dbReference>